<reference evidence="2 3" key="1">
    <citation type="submission" date="2018-08" db="EMBL/GenBank/DDBJ databases">
        <authorList>
            <person name="Muller C M."/>
        </authorList>
    </citation>
    <scope>NUCLEOTIDE SEQUENCE [LARGE SCALE GENOMIC DNA]</scope>
</reference>
<dbReference type="AlphaFoldDB" id="A0A9X9MGL4"/>
<sequence>MAGFTCVLAFLLYIPDLQTPTSRMVLVGNKDGPNYGVFHMPQSQHYPTPKSKNIIILQHQKSRKNTQLTAYCSATLDMNTIMNEISRGLRKLESVTDLKFSKDDAKYNRCKDTFQKLMAGLPQRKIYEHKIIEMHDLLRSDRCSSGEIARLSSEGLLHVTGDLSCFAPITSKNKDGQKIKSNYITRVKQDFWQSKAFIGWETSPKYALVWYQGYLHLFRPRIGKSIDWYLVTSVGNEEFNGKLIYEFIFKSVPKFRENLKILEKKKEQMLKGKKRFNIKLIFHSLYYKIMRKITSRYVIDSLEMEIVDGWLKCPQKSKSANYRSSSIHPRQGTVLQ</sequence>
<accession>A0A9X9MGL4</accession>
<evidence type="ECO:0000313" key="2">
    <source>
        <dbReference type="EMBL" id="VDB85882.1"/>
    </source>
</evidence>
<keyword evidence="1" id="KW-0732">Signal</keyword>
<dbReference type="EMBL" id="LR026988">
    <property type="protein sequence ID" value="VDB85882.1"/>
    <property type="molecule type" value="Genomic_DNA"/>
</dbReference>
<name>A0A9X9MGL4_BLUGR</name>
<gene>
    <name evidence="2" type="ORF">BGT96224V316_LOCUS3567</name>
</gene>
<feature type="chain" id="PRO_5040988699" evidence="1">
    <location>
        <begin position="20"/>
        <end position="336"/>
    </location>
</feature>
<keyword evidence="3" id="KW-1185">Reference proteome</keyword>
<dbReference type="Proteomes" id="UP000324639">
    <property type="component" value="Chromosome Bgt_-05"/>
</dbReference>
<feature type="signal peptide" evidence="1">
    <location>
        <begin position="1"/>
        <end position="19"/>
    </location>
</feature>
<proteinExistence type="predicted"/>
<organism evidence="2 3">
    <name type="scientific">Blumeria graminis f. sp. tritici</name>
    <dbReference type="NCBI Taxonomy" id="62690"/>
    <lineage>
        <taxon>Eukaryota</taxon>
        <taxon>Fungi</taxon>
        <taxon>Dikarya</taxon>
        <taxon>Ascomycota</taxon>
        <taxon>Pezizomycotina</taxon>
        <taxon>Leotiomycetes</taxon>
        <taxon>Erysiphales</taxon>
        <taxon>Erysiphaceae</taxon>
        <taxon>Blumeria</taxon>
    </lineage>
</organism>
<protein>
    <submittedName>
        <fullName evidence="2">BgtE-5707</fullName>
    </submittedName>
</protein>
<evidence type="ECO:0000313" key="3">
    <source>
        <dbReference type="Proteomes" id="UP000324639"/>
    </source>
</evidence>
<evidence type="ECO:0000256" key="1">
    <source>
        <dbReference type="SAM" id="SignalP"/>
    </source>
</evidence>